<evidence type="ECO:0000256" key="2">
    <source>
        <dbReference type="ARBA" id="ARBA00022525"/>
    </source>
</evidence>
<keyword evidence="2" id="KW-0964">Secreted</keyword>
<name>A0A0F8YRH7_9ZZZZ</name>
<evidence type="ECO:0000313" key="5">
    <source>
        <dbReference type="EMBL" id="KKK84007.1"/>
    </source>
</evidence>
<keyword evidence="3" id="KW-0732">Signal</keyword>
<accession>A0A0F8YRH7</accession>
<dbReference type="Gene3D" id="2.60.40.2810">
    <property type="match status" value="3"/>
</dbReference>
<dbReference type="InterPro" id="IPR033764">
    <property type="entry name" value="Sdr_B"/>
</dbReference>
<dbReference type="EMBL" id="LAZR01051969">
    <property type="protein sequence ID" value="KKK84007.1"/>
    <property type="molecule type" value="Genomic_DNA"/>
</dbReference>
<dbReference type="NCBIfam" id="TIGR01965">
    <property type="entry name" value="VCBS_repeat"/>
    <property type="match status" value="2"/>
</dbReference>
<proteinExistence type="predicted"/>
<feature type="non-terminal residue" evidence="5">
    <location>
        <position position="1"/>
    </location>
</feature>
<protein>
    <recommendedName>
        <fullName evidence="4">SD-repeat containing protein B domain-containing protein</fullName>
    </recommendedName>
</protein>
<evidence type="ECO:0000256" key="1">
    <source>
        <dbReference type="ARBA" id="ARBA00004613"/>
    </source>
</evidence>
<dbReference type="GO" id="GO:0005576">
    <property type="term" value="C:extracellular region"/>
    <property type="evidence" value="ECO:0007669"/>
    <property type="project" value="UniProtKB-SubCell"/>
</dbReference>
<sequence length="413" mass="43752">TNDAPVAVDDEYSVDEDTTLTVEPSGVLHNDTDLEEDALSAMLVDAPQHALSFTLNSDGSFDYTPAADFNGTDSFTYKANDGLADSNVATVTITVDPVNDAPVADDDEYSVIEDGLLTVDLPGVLADDSDLEGDDFWAVLVDAASHGNVSLSSDGSFTYEPDADYYGPDTFTYYADDGTDQSNVATVTITVDPIYGSIGGTVFEDLDRDSEQDLEETGLGGWTVVLDGVRMASTNPDGSYTFDELVAGEYHVGLGVPDGYSQTYPIDNAYHTITIVDDENTSGHKFGAVQNDPPAAVEDEYDVSEDGELIVDATLGVLHNDTDAQDDELGAVLINGPSHASSFTLNADGSFTYEPEADYFGPDSFTYKASDGLEESNLATATITVNGTNDAPVAVDDEYSVDENTTLTVEPSG</sequence>
<comment type="caution">
    <text evidence="5">The sequence shown here is derived from an EMBL/GenBank/DDBJ whole genome shotgun (WGS) entry which is preliminary data.</text>
</comment>
<dbReference type="AlphaFoldDB" id="A0A0F8YRH7"/>
<feature type="domain" description="SD-repeat containing protein B" evidence="4">
    <location>
        <begin position="197"/>
        <end position="264"/>
    </location>
</feature>
<reference evidence="5" key="1">
    <citation type="journal article" date="2015" name="Nature">
        <title>Complex archaea that bridge the gap between prokaryotes and eukaryotes.</title>
        <authorList>
            <person name="Spang A."/>
            <person name="Saw J.H."/>
            <person name="Jorgensen S.L."/>
            <person name="Zaremba-Niedzwiedzka K."/>
            <person name="Martijn J."/>
            <person name="Lind A.E."/>
            <person name="van Eijk R."/>
            <person name="Schleper C."/>
            <person name="Guy L."/>
            <person name="Ettema T.J."/>
        </authorList>
    </citation>
    <scope>NUCLEOTIDE SEQUENCE</scope>
</reference>
<gene>
    <name evidence="5" type="ORF">LCGC14_2787680</name>
</gene>
<dbReference type="Pfam" id="PF17210">
    <property type="entry name" value="SdrD_B"/>
    <property type="match status" value="1"/>
</dbReference>
<dbReference type="Gene3D" id="2.60.40.10">
    <property type="entry name" value="Immunoglobulins"/>
    <property type="match status" value="1"/>
</dbReference>
<dbReference type="NCBIfam" id="NF012211">
    <property type="entry name" value="tand_rpt_95"/>
    <property type="match status" value="3"/>
</dbReference>
<comment type="subcellular location">
    <subcellularLocation>
        <location evidence="1">Secreted</location>
    </subcellularLocation>
</comment>
<dbReference type="SUPFAM" id="SSF117074">
    <property type="entry name" value="Hypothetical protein PA1324"/>
    <property type="match status" value="1"/>
</dbReference>
<dbReference type="InterPro" id="IPR013783">
    <property type="entry name" value="Ig-like_fold"/>
</dbReference>
<dbReference type="InterPro" id="IPR010221">
    <property type="entry name" value="VCBS_dom"/>
</dbReference>
<dbReference type="Pfam" id="PF17963">
    <property type="entry name" value="Big_9"/>
    <property type="match status" value="3"/>
</dbReference>
<evidence type="ECO:0000259" key="4">
    <source>
        <dbReference type="Pfam" id="PF17210"/>
    </source>
</evidence>
<organism evidence="5">
    <name type="scientific">marine sediment metagenome</name>
    <dbReference type="NCBI Taxonomy" id="412755"/>
    <lineage>
        <taxon>unclassified sequences</taxon>
        <taxon>metagenomes</taxon>
        <taxon>ecological metagenomes</taxon>
    </lineage>
</organism>
<evidence type="ECO:0000256" key="3">
    <source>
        <dbReference type="ARBA" id="ARBA00022729"/>
    </source>
</evidence>
<feature type="non-terminal residue" evidence="5">
    <location>
        <position position="413"/>
    </location>
</feature>